<evidence type="ECO:0008006" key="4">
    <source>
        <dbReference type="Google" id="ProtNLM"/>
    </source>
</evidence>
<keyword evidence="1" id="KW-0732">Signal</keyword>
<dbReference type="Gene3D" id="2.120.10.30">
    <property type="entry name" value="TolB, C-terminal domain"/>
    <property type="match status" value="2"/>
</dbReference>
<evidence type="ECO:0000313" key="2">
    <source>
        <dbReference type="EMBL" id="AHG76145.1"/>
    </source>
</evidence>
<dbReference type="InterPro" id="IPR051288">
    <property type="entry name" value="Serum_paraoxonase/arylesterase"/>
</dbReference>
<reference evidence="2 3" key="1">
    <citation type="submission" date="2013-12" db="EMBL/GenBank/DDBJ databases">
        <title>Annotation of the Mannheimia varigena USDA-ARS-USMARC-1296 complete genome.</title>
        <authorList>
            <person name="Harhay G.P."/>
            <person name="Clawson M.L."/>
            <person name="Murray R.W."/>
            <person name="Lubbers B.V."/>
            <person name="Heaton M.P."/>
            <person name="Chitko-Mckown C.G."/>
            <person name="Harhay D.M."/>
            <person name="Smith T.P.L."/>
        </authorList>
    </citation>
    <scope>NUCLEOTIDE SEQUENCE [LARGE SCALE GENOMIC DNA]</scope>
    <source>
        <strain evidence="2 3">USDA-ARS-USMARC-1296</strain>
    </source>
</reference>
<dbReference type="OrthoDB" id="1158171at2"/>
<dbReference type="Proteomes" id="UP000066995">
    <property type="component" value="Chromosome"/>
</dbReference>
<dbReference type="AlphaFoldDB" id="W0QE51"/>
<evidence type="ECO:0000256" key="1">
    <source>
        <dbReference type="SAM" id="SignalP"/>
    </source>
</evidence>
<dbReference type="KEGG" id="mvi:X808_16250"/>
<protein>
    <recommendedName>
        <fullName evidence="4">SMP-30/Gluconolactonase/LRE-like region domain-containing protein</fullName>
    </recommendedName>
</protein>
<proteinExistence type="predicted"/>
<gene>
    <name evidence="2" type="ORF">X808_16250</name>
</gene>
<organism evidence="2 3">
    <name type="scientific">Mannheimia varigena USDA-ARS-USMARC-1296</name>
    <dbReference type="NCBI Taxonomy" id="1433287"/>
    <lineage>
        <taxon>Bacteria</taxon>
        <taxon>Pseudomonadati</taxon>
        <taxon>Pseudomonadota</taxon>
        <taxon>Gammaproteobacteria</taxon>
        <taxon>Pasteurellales</taxon>
        <taxon>Pasteurellaceae</taxon>
        <taxon>Mannheimia</taxon>
    </lineage>
</organism>
<dbReference type="PANTHER" id="PTHR11799">
    <property type="entry name" value="PARAOXONASE"/>
    <property type="match status" value="1"/>
</dbReference>
<keyword evidence="3" id="KW-1185">Reference proteome</keyword>
<feature type="signal peptide" evidence="1">
    <location>
        <begin position="1"/>
        <end position="26"/>
    </location>
</feature>
<name>W0QE51_9PAST</name>
<dbReference type="HOGENOM" id="CLU_065791_0_0_6"/>
<sequence>MKKFATTAIALTLTTLGVACTPINQAIQPQAQSVQTANFDTAKQAPQLSYIKGVQSPEDLVQIPDTKWIIASGMANNSGLHLIDSENKTATRLIAPKGKAIAEFATSTEQPTADEMQIHGIHIKKVGENYRLYAVNHNGVGEKISRETIEIFEINTHGTPTLTWLGNVPMPKDDTGKYLAGNGVAVGADGAIYRYSPKIGQFEKLQSSEFNSNNGIELSPDGKFIYVAHMRGLSKLTNSNPVKSVATTTLNYGVFDNLHWAGDKLITAGSQTATCGEVMTFDCLKDFHITQINPDNLAVQPLFKGKYTAEFSGVSSVLPMGKTYYLGSFYKDKMAYFEVK</sequence>
<dbReference type="SUPFAM" id="SSF63829">
    <property type="entry name" value="Calcium-dependent phosphotriesterase"/>
    <property type="match status" value="1"/>
</dbReference>
<dbReference type="RefSeq" id="WP_025217843.1">
    <property type="nucleotide sequence ID" value="NZ_CP006943.1"/>
</dbReference>
<dbReference type="STRING" id="1433287.X808_16250"/>
<dbReference type="EMBL" id="CP006943">
    <property type="protein sequence ID" value="AHG76145.1"/>
    <property type="molecule type" value="Genomic_DNA"/>
</dbReference>
<feature type="chain" id="PRO_5004793317" description="SMP-30/Gluconolactonase/LRE-like region domain-containing protein" evidence="1">
    <location>
        <begin position="27"/>
        <end position="340"/>
    </location>
</feature>
<accession>W0QE51</accession>
<dbReference type="InterPro" id="IPR011042">
    <property type="entry name" value="6-blade_b-propeller_TolB-like"/>
</dbReference>
<evidence type="ECO:0000313" key="3">
    <source>
        <dbReference type="Proteomes" id="UP000066995"/>
    </source>
</evidence>
<dbReference type="PATRIC" id="fig|1433287.3.peg.1624"/>
<dbReference type="eggNOG" id="COG3386">
    <property type="taxonomic scope" value="Bacteria"/>
</dbReference>
<dbReference type="PROSITE" id="PS51257">
    <property type="entry name" value="PROKAR_LIPOPROTEIN"/>
    <property type="match status" value="1"/>
</dbReference>
<dbReference type="PANTHER" id="PTHR11799:SF12">
    <property type="entry name" value="PARAOXONASE-RELATED"/>
    <property type="match status" value="1"/>
</dbReference>